<evidence type="ECO:0008006" key="6">
    <source>
        <dbReference type="Google" id="ProtNLM"/>
    </source>
</evidence>
<organism evidence="5">
    <name type="scientific">Amphora coffeiformis</name>
    <dbReference type="NCBI Taxonomy" id="265554"/>
    <lineage>
        <taxon>Eukaryota</taxon>
        <taxon>Sar</taxon>
        <taxon>Stramenopiles</taxon>
        <taxon>Ochrophyta</taxon>
        <taxon>Bacillariophyta</taxon>
        <taxon>Bacillariophyceae</taxon>
        <taxon>Bacillariophycidae</taxon>
        <taxon>Thalassiophysales</taxon>
        <taxon>Catenulaceae</taxon>
        <taxon>Amphora</taxon>
    </lineage>
</organism>
<dbReference type="EMBL" id="HBIM01004478">
    <property type="protein sequence ID" value="CAE0405876.1"/>
    <property type="molecule type" value="Transcribed_RNA"/>
</dbReference>
<feature type="compositionally biased region" description="Basic and acidic residues" evidence="2">
    <location>
        <begin position="87"/>
        <end position="112"/>
    </location>
</feature>
<gene>
    <name evidence="5" type="ORF">ACOF00016_LOCUS3834</name>
</gene>
<feature type="domain" description="Helicase ATP-binding" evidence="3">
    <location>
        <begin position="442"/>
        <end position="634"/>
    </location>
</feature>
<accession>A0A7S3P599</accession>
<dbReference type="InterPro" id="IPR014001">
    <property type="entry name" value="Helicase_ATP-bd"/>
</dbReference>
<dbReference type="SMART" id="SM00487">
    <property type="entry name" value="DEXDc"/>
    <property type="match status" value="1"/>
</dbReference>
<dbReference type="CDD" id="cd18793">
    <property type="entry name" value="SF2_C_SNF"/>
    <property type="match status" value="1"/>
</dbReference>
<feature type="compositionally biased region" description="Low complexity" evidence="2">
    <location>
        <begin position="128"/>
        <end position="143"/>
    </location>
</feature>
<dbReference type="GO" id="GO:0016787">
    <property type="term" value="F:hydrolase activity"/>
    <property type="evidence" value="ECO:0007669"/>
    <property type="project" value="UniProtKB-KW"/>
</dbReference>
<evidence type="ECO:0000256" key="2">
    <source>
        <dbReference type="SAM" id="MobiDB-lite"/>
    </source>
</evidence>
<dbReference type="InterPro" id="IPR038718">
    <property type="entry name" value="SNF2-like_sf"/>
</dbReference>
<evidence type="ECO:0000259" key="3">
    <source>
        <dbReference type="PROSITE" id="PS51192"/>
    </source>
</evidence>
<dbReference type="InterPro" id="IPR027417">
    <property type="entry name" value="P-loop_NTPase"/>
</dbReference>
<dbReference type="Pfam" id="PF00271">
    <property type="entry name" value="Helicase_C"/>
    <property type="match status" value="1"/>
</dbReference>
<evidence type="ECO:0000259" key="4">
    <source>
        <dbReference type="PROSITE" id="PS51194"/>
    </source>
</evidence>
<dbReference type="Gene3D" id="3.40.50.10810">
    <property type="entry name" value="Tandem AAA-ATPase domain"/>
    <property type="match status" value="1"/>
</dbReference>
<dbReference type="InterPro" id="IPR049730">
    <property type="entry name" value="SNF2/RAD54-like_C"/>
</dbReference>
<feature type="region of interest" description="Disordered" evidence="2">
    <location>
        <begin position="1"/>
        <end position="197"/>
    </location>
</feature>
<protein>
    <recommendedName>
        <fullName evidence="6">Helicase ATP-binding domain-containing protein</fullName>
    </recommendedName>
</protein>
<name>A0A7S3P599_9STRA</name>
<feature type="region of interest" description="Disordered" evidence="2">
    <location>
        <begin position="1135"/>
        <end position="1172"/>
    </location>
</feature>
<dbReference type="GO" id="GO:0005524">
    <property type="term" value="F:ATP binding"/>
    <property type="evidence" value="ECO:0007669"/>
    <property type="project" value="InterPro"/>
</dbReference>
<proteinExistence type="predicted"/>
<dbReference type="GO" id="GO:0031297">
    <property type="term" value="P:replication fork processing"/>
    <property type="evidence" value="ECO:0007669"/>
    <property type="project" value="TreeGrafter"/>
</dbReference>
<dbReference type="PANTHER" id="PTHR45766:SF6">
    <property type="entry name" value="SWI_SNF-RELATED MATRIX-ASSOCIATED ACTIN-DEPENDENT REGULATOR OF CHROMATIN SUBFAMILY A-LIKE PROTEIN 1"/>
    <property type="match status" value="1"/>
</dbReference>
<dbReference type="InterPro" id="IPR001650">
    <property type="entry name" value="Helicase_C-like"/>
</dbReference>
<feature type="compositionally biased region" description="Acidic residues" evidence="2">
    <location>
        <begin position="1091"/>
        <end position="1100"/>
    </location>
</feature>
<dbReference type="SMART" id="SM00490">
    <property type="entry name" value="HELICc"/>
    <property type="match status" value="1"/>
</dbReference>
<feature type="compositionally biased region" description="Basic and acidic residues" evidence="2">
    <location>
        <begin position="1278"/>
        <end position="1298"/>
    </location>
</feature>
<feature type="region of interest" description="Disordered" evidence="2">
    <location>
        <begin position="1080"/>
        <end position="1122"/>
    </location>
</feature>
<dbReference type="InterPro" id="IPR000330">
    <property type="entry name" value="SNF2_N"/>
</dbReference>
<feature type="compositionally biased region" description="Basic and acidic residues" evidence="2">
    <location>
        <begin position="30"/>
        <end position="44"/>
    </location>
</feature>
<dbReference type="GO" id="GO:0006281">
    <property type="term" value="P:DNA repair"/>
    <property type="evidence" value="ECO:0007669"/>
    <property type="project" value="TreeGrafter"/>
</dbReference>
<dbReference type="PROSITE" id="PS51192">
    <property type="entry name" value="HELICASE_ATP_BIND_1"/>
    <property type="match status" value="1"/>
</dbReference>
<evidence type="ECO:0000256" key="1">
    <source>
        <dbReference type="ARBA" id="ARBA00022801"/>
    </source>
</evidence>
<feature type="compositionally biased region" description="Polar residues" evidence="2">
    <location>
        <begin position="1105"/>
        <end position="1122"/>
    </location>
</feature>
<sequence length="1315" mass="145349">MEFRGLSSVSNGSSESMADEGVNTPSTSGDEGRADARNHNEVLKRQRGPFPEGTLMQDDSSKSGDGSDQGKRQITDSEGFASSAKSSTDEKSSNDDKSSSDDKSTNGDKSSSDKSSSNADSDRSNEYNDGNNASASSSDNESNSEGKHRNKPMAALHRQIPSDPQTTIRAPAQRQGEELIELLDSDPEKTETSDGIQVKKQRTGEPLNFPGQQQGNPLGTVQLAQQLEQIYHAVGGGRGVPIQPGATIPGVPARPNPTESTGPPPIYQVNQLEKPVYVSLDSANLPTWRTLVPPPVAYRKPPPTDVRLNHQRRFRLSLLNVNEFTITGLPTYMDGPPTPLTNLRTAIRQISRDHGKAVFDRDKEGGGGKWRIPLGAYHAFVGFLRGHPNTYVEGIPQHQLQIASLEKARQEKGYPTVEDVIEMGVPAKLANALAPFQRGGVDFVCEKDGRALIADDMGLGKTIQGIASMSMYADEWPLLVLSPSSARYHWAAECRKWLARKTHGGPSSGGIEFEGAGPQEQISSQADDIKLLDHDQVHVLTSSKDPILPQPNTRVVVCSYGLAPALIASGKLTPGLFKCAIVDESHMLKNKSAKRTLALIPVLRATSRCVLLSGTPALARPAELWPQLEIIGTEQHGWWEDESQFIDRYVKNASAERRAELHTLLVGTVMIRRLKLDILKTLPHKLREKAIVKLLSKEKRTRFKDLILLLKESKGALGKIARKHDTFSYDNDSESEHFPHASAAMTTVAATSAISQPQGMQESRQIQQADAERMLHEYMRRQLDEGRARIQAFLASLSRQLTPPQLDGLRQEQENTLRIELEEKYKEGLARTLNQYSGASDETRKGEEAENERKNLLSRLYALTGDVKAPLVVEMLEKWLNDPTKGKVCIFAHHLSVLDAIGAGAKLSNDSSSTRKFIRIDGSTSPKMRQQQIDDFQTDSSIRVALLGITAAGVAVTLTASSTVWFAELFWTPALMIQAEDRVHRIGQASQVRALYVVAKGTLDDVLWKLIEKKFQDLGEFVEGKEKLKMVVHKVYNNTKDLFSIFQTDILGFDENEEDGFLDDIDFDDEDIEKEIEDFAAEETNMVKDDVEGDEDDENPAAESEGSNQKPSAVDMSSSTRNQAVELGGTEEAAITLSDSEDENDGENPSTRDVARSAGSAQMAPAPEDTPLTDCKMYQMTFPGSSIGVEVCEHRGRILVDSIGRERRNRLGPDSKPSTGDVFVAINNVPCPMNWQSKMFRQFVQHAFSNATRPVRVTFAEVPSIQEEFLQLRAEREKEKAKLKEEEKERRKQEHVDPSEIIEIESDDEKREGLH</sequence>
<dbReference type="PANTHER" id="PTHR45766">
    <property type="entry name" value="DNA ANNEALING HELICASE AND ENDONUCLEASE ZRANB3 FAMILY MEMBER"/>
    <property type="match status" value="1"/>
</dbReference>
<dbReference type="SUPFAM" id="SSF52540">
    <property type="entry name" value="P-loop containing nucleoside triphosphate hydrolases"/>
    <property type="match status" value="2"/>
</dbReference>
<feature type="compositionally biased region" description="Low complexity" evidence="2">
    <location>
        <begin position="7"/>
        <end position="16"/>
    </location>
</feature>
<evidence type="ECO:0000313" key="5">
    <source>
        <dbReference type="EMBL" id="CAE0405876.1"/>
    </source>
</evidence>
<dbReference type="PROSITE" id="PS51194">
    <property type="entry name" value="HELICASE_CTER"/>
    <property type="match status" value="1"/>
</dbReference>
<keyword evidence="1" id="KW-0378">Hydrolase</keyword>
<dbReference type="GO" id="GO:0043596">
    <property type="term" value="C:nuclear replication fork"/>
    <property type="evidence" value="ECO:0007669"/>
    <property type="project" value="TreeGrafter"/>
</dbReference>
<feature type="region of interest" description="Disordered" evidence="2">
    <location>
        <begin position="1278"/>
        <end position="1315"/>
    </location>
</feature>
<dbReference type="Pfam" id="PF00176">
    <property type="entry name" value="SNF2-rel_dom"/>
    <property type="match status" value="1"/>
</dbReference>
<feature type="domain" description="Helicase C-terminal" evidence="4">
    <location>
        <begin position="871"/>
        <end position="1036"/>
    </location>
</feature>
<reference evidence="5" key="1">
    <citation type="submission" date="2021-01" db="EMBL/GenBank/DDBJ databases">
        <authorList>
            <person name="Corre E."/>
            <person name="Pelletier E."/>
            <person name="Niang G."/>
            <person name="Scheremetjew M."/>
            <person name="Finn R."/>
            <person name="Kale V."/>
            <person name="Holt S."/>
            <person name="Cochrane G."/>
            <person name="Meng A."/>
            <person name="Brown T."/>
            <person name="Cohen L."/>
        </authorList>
    </citation>
    <scope>NUCLEOTIDE SEQUENCE</scope>
    <source>
        <strain evidence="5">CCMP127</strain>
    </source>
</reference>
<dbReference type="Gene3D" id="3.40.50.300">
    <property type="entry name" value="P-loop containing nucleotide triphosphate hydrolases"/>
    <property type="match status" value="1"/>
</dbReference>